<keyword evidence="2" id="KW-0812">Transmembrane</keyword>
<feature type="region of interest" description="Disordered" evidence="1">
    <location>
        <begin position="1"/>
        <end position="90"/>
    </location>
</feature>
<name>A0A9Q5N982_SANBA</name>
<evidence type="ECO:0000313" key="4">
    <source>
        <dbReference type="Proteomes" id="UP000757232"/>
    </source>
</evidence>
<evidence type="ECO:0008006" key="5">
    <source>
        <dbReference type="Google" id="ProtNLM"/>
    </source>
</evidence>
<dbReference type="EMBL" id="LNZH02000178">
    <property type="protein sequence ID" value="OCB88456.1"/>
    <property type="molecule type" value="Genomic_DNA"/>
</dbReference>
<dbReference type="Proteomes" id="UP000757232">
    <property type="component" value="Unassembled WGS sequence"/>
</dbReference>
<sequence length="374" mass="40736">MDDHEHESSAGQNDPGVSSPISETYPKPPTPPLSIRSITETAVPSASVVADPPPPYPSRERRSRVERARLRRAAQLSGESGVGGGSTISSTHSQQLRLFLDPLSNTQTEGSPLSPPEDGTETTPLLSPRRRPRTLSHSTGVSTHSIAQTVLSLFGSDEANVNGDAARHGVEEESAAPSSRKSLKRYFRPLWRRSYYRPLVHLLIINFPFALITFLYLFVGTLVGTSLLVALPLGAVLCWLDLAGARAFAKAEIALQTYFHGPSLIHDTSAPYPIFSRPNSTPSMLEAGQGTPHSQPSFLRSTYIMFTDQTSYQALFYFLVIKPSITLFLTLGLIVLVPASFILIIPAPAVLRAVRRIGVWQANIALEGLLHPQL</sequence>
<dbReference type="AlphaFoldDB" id="A0A9Q5N982"/>
<feature type="transmembrane region" description="Helical" evidence="2">
    <location>
        <begin position="195"/>
        <end position="216"/>
    </location>
</feature>
<evidence type="ECO:0000313" key="3">
    <source>
        <dbReference type="EMBL" id="OCB88456.1"/>
    </source>
</evidence>
<evidence type="ECO:0000256" key="2">
    <source>
        <dbReference type="SAM" id="Phobius"/>
    </source>
</evidence>
<keyword evidence="2" id="KW-1133">Transmembrane helix</keyword>
<proteinExistence type="predicted"/>
<reference evidence="3" key="1">
    <citation type="submission" date="2016-06" db="EMBL/GenBank/DDBJ databases">
        <title>Draft Genome sequence of the fungus Inonotus baumii.</title>
        <authorList>
            <person name="Zhu H."/>
            <person name="Lin W."/>
        </authorList>
    </citation>
    <scope>NUCLEOTIDE SEQUENCE</scope>
    <source>
        <strain evidence="3">821</strain>
    </source>
</reference>
<dbReference type="OrthoDB" id="2576477at2759"/>
<organism evidence="3 4">
    <name type="scientific">Sanghuangporus baumii</name>
    <name type="common">Phellinus baumii</name>
    <dbReference type="NCBI Taxonomy" id="108892"/>
    <lineage>
        <taxon>Eukaryota</taxon>
        <taxon>Fungi</taxon>
        <taxon>Dikarya</taxon>
        <taxon>Basidiomycota</taxon>
        <taxon>Agaricomycotina</taxon>
        <taxon>Agaricomycetes</taxon>
        <taxon>Hymenochaetales</taxon>
        <taxon>Hymenochaetaceae</taxon>
        <taxon>Sanghuangporus</taxon>
    </lineage>
</organism>
<keyword evidence="4" id="KW-1185">Reference proteome</keyword>
<accession>A0A9Q5N982</accession>
<feature type="transmembrane region" description="Helical" evidence="2">
    <location>
        <begin position="222"/>
        <end position="240"/>
    </location>
</feature>
<evidence type="ECO:0000256" key="1">
    <source>
        <dbReference type="SAM" id="MobiDB-lite"/>
    </source>
</evidence>
<feature type="compositionally biased region" description="Basic and acidic residues" evidence="1">
    <location>
        <begin position="58"/>
        <end position="68"/>
    </location>
</feature>
<feature type="region of interest" description="Disordered" evidence="1">
    <location>
        <begin position="104"/>
        <end position="140"/>
    </location>
</feature>
<feature type="transmembrane region" description="Helical" evidence="2">
    <location>
        <begin position="327"/>
        <end position="351"/>
    </location>
</feature>
<protein>
    <recommendedName>
        <fullName evidence="5">Sensor domain-containing protein</fullName>
    </recommendedName>
</protein>
<comment type="caution">
    <text evidence="3">The sequence shown here is derived from an EMBL/GenBank/DDBJ whole genome shotgun (WGS) entry which is preliminary data.</text>
</comment>
<gene>
    <name evidence="3" type="ORF">A7U60_g4364</name>
</gene>
<keyword evidence="2" id="KW-0472">Membrane</keyword>
<feature type="compositionally biased region" description="Polar residues" evidence="1">
    <location>
        <begin position="9"/>
        <end position="22"/>
    </location>
</feature>